<name>A0A7X3SMP7_9HYPH</name>
<comment type="caution">
    <text evidence="1">The sequence shown here is derived from an EMBL/GenBank/DDBJ whole genome shotgun (WGS) entry which is preliminary data.</text>
</comment>
<gene>
    <name evidence="1" type="ORF">GR328_01925</name>
</gene>
<dbReference type="Proteomes" id="UP000436483">
    <property type="component" value="Unassembled WGS sequence"/>
</dbReference>
<dbReference type="AlphaFoldDB" id="A0A7X3SMP7"/>
<organism evidence="1 2">
    <name type="scientific">Microvirga makkahensis</name>
    <dbReference type="NCBI Taxonomy" id="1128670"/>
    <lineage>
        <taxon>Bacteria</taxon>
        <taxon>Pseudomonadati</taxon>
        <taxon>Pseudomonadota</taxon>
        <taxon>Alphaproteobacteria</taxon>
        <taxon>Hyphomicrobiales</taxon>
        <taxon>Methylobacteriaceae</taxon>
        <taxon>Microvirga</taxon>
    </lineage>
</organism>
<protein>
    <submittedName>
        <fullName evidence="1">Uncharacterized protein</fullName>
    </submittedName>
</protein>
<evidence type="ECO:0000313" key="1">
    <source>
        <dbReference type="EMBL" id="MXQ10234.1"/>
    </source>
</evidence>
<reference evidence="1 2" key="1">
    <citation type="submission" date="2019-12" db="EMBL/GenBank/DDBJ databases">
        <authorList>
            <person name="Yuan C.-G."/>
        </authorList>
    </citation>
    <scope>NUCLEOTIDE SEQUENCE [LARGE SCALE GENOMIC DNA]</scope>
    <source>
        <strain evidence="1 2">KCTC 23863</strain>
    </source>
</reference>
<keyword evidence="2" id="KW-1185">Reference proteome</keyword>
<proteinExistence type="predicted"/>
<sequence length="35" mass="3805">MAHGSARDVLILGGGTLKEVLKHPVEHAPLWKSTR</sequence>
<accession>A0A7X3SMP7</accession>
<reference evidence="1 2" key="2">
    <citation type="submission" date="2020-01" db="EMBL/GenBank/DDBJ databases">
        <title>Microvirga sp. nov., an arsenate reduction bacterium isolated from Tibet hotspring sediments.</title>
        <authorList>
            <person name="Xian W.-D."/>
            <person name="Li W.-J."/>
        </authorList>
    </citation>
    <scope>NUCLEOTIDE SEQUENCE [LARGE SCALE GENOMIC DNA]</scope>
    <source>
        <strain evidence="1 2">KCTC 23863</strain>
    </source>
</reference>
<evidence type="ECO:0000313" key="2">
    <source>
        <dbReference type="Proteomes" id="UP000436483"/>
    </source>
</evidence>
<dbReference type="EMBL" id="WURB01000001">
    <property type="protein sequence ID" value="MXQ10234.1"/>
    <property type="molecule type" value="Genomic_DNA"/>
</dbReference>